<dbReference type="SUPFAM" id="SSF47473">
    <property type="entry name" value="EF-hand"/>
    <property type="match status" value="1"/>
</dbReference>
<evidence type="ECO:0000256" key="7">
    <source>
        <dbReference type="PROSITE-ProRule" id="PRU00228"/>
    </source>
</evidence>
<dbReference type="PANTHER" id="PTHR12268">
    <property type="entry name" value="E3 UBIQUITIN-PROTEIN LIGASE KCMF1"/>
    <property type="match status" value="1"/>
</dbReference>
<dbReference type="Pfam" id="PF00569">
    <property type="entry name" value="ZZ"/>
    <property type="match status" value="1"/>
</dbReference>
<dbReference type="InterPro" id="IPR050774">
    <property type="entry name" value="KCMF1/Dystrophin"/>
</dbReference>
<evidence type="ECO:0000256" key="4">
    <source>
        <dbReference type="ARBA" id="ARBA00022771"/>
    </source>
</evidence>
<dbReference type="EMBL" id="FR906563">
    <property type="protein sequence ID" value="CDQ84818.1"/>
    <property type="molecule type" value="Genomic_DNA"/>
</dbReference>
<keyword evidence="6" id="KW-0472">Membrane</keyword>
<feature type="domain" description="ZZ-type" evidence="8">
    <location>
        <begin position="113"/>
        <end position="169"/>
    </location>
</feature>
<dbReference type="PROSITE" id="PS01357">
    <property type="entry name" value="ZF_ZZ_1"/>
    <property type="match status" value="1"/>
</dbReference>
<dbReference type="STRING" id="8022.A0A060XYS5"/>
<proteinExistence type="predicted"/>
<reference evidence="9" key="2">
    <citation type="submission" date="2014-03" db="EMBL/GenBank/DDBJ databases">
        <authorList>
            <person name="Genoscope - CEA"/>
        </authorList>
    </citation>
    <scope>NUCLEOTIDE SEQUENCE</scope>
</reference>
<dbReference type="AlphaFoldDB" id="A0A060XYS5"/>
<dbReference type="GO" id="GO:0045202">
    <property type="term" value="C:synapse"/>
    <property type="evidence" value="ECO:0007669"/>
    <property type="project" value="GOC"/>
</dbReference>
<dbReference type="Pfam" id="PF09069">
    <property type="entry name" value="EF-hand_3"/>
    <property type="match status" value="1"/>
</dbReference>
<gene>
    <name evidence="9" type="ORF">GSONMT00009255001</name>
</gene>
<sequence>MRNCISVVSHPSPLCVSLSPPDLFSQVASSGDTCDQRQLGLLLHDAIQIPRQLGEVAAFGGSNIEPSVRSCFQHVTNKVELEPRQFVDWMRLEPQSMVWLPVLHRVAAAETAKHQAKCNICKECPIVGFRYRSLKHFNYDVCQSCFFSGRTAKGHKLNYPMVEYCTPTTSGEDMRDFTKVLKNKFRSKKYFAKHPRLGYLPVQTFLEGDNMETLLYPLEDSGHISPVLHRAAALLWSESVSIFHQSPARTHINPQ</sequence>
<keyword evidence="5" id="KW-0862">Zinc</keyword>
<dbReference type="PaxDb" id="8022-A0A060XYS5"/>
<dbReference type="CDD" id="cd02334">
    <property type="entry name" value="ZZ_dystrophin"/>
    <property type="match status" value="1"/>
</dbReference>
<evidence type="ECO:0000256" key="6">
    <source>
        <dbReference type="ARBA" id="ARBA00023136"/>
    </source>
</evidence>
<dbReference type="SMART" id="SM00291">
    <property type="entry name" value="ZnF_ZZ"/>
    <property type="match status" value="1"/>
</dbReference>
<evidence type="ECO:0000313" key="10">
    <source>
        <dbReference type="Proteomes" id="UP000193380"/>
    </source>
</evidence>
<evidence type="ECO:0000313" key="9">
    <source>
        <dbReference type="EMBL" id="CDQ84818.1"/>
    </source>
</evidence>
<keyword evidence="3" id="KW-0479">Metal-binding</keyword>
<comment type="subcellular location">
    <subcellularLocation>
        <location evidence="1">Cell membrane</location>
        <topology evidence="1">Peripheral membrane protein</topology>
    </subcellularLocation>
</comment>
<dbReference type="GO" id="GO:0008270">
    <property type="term" value="F:zinc ion binding"/>
    <property type="evidence" value="ECO:0007669"/>
    <property type="project" value="UniProtKB-KW"/>
</dbReference>
<name>A0A060XYS5_ONCMY</name>
<dbReference type="InterPro" id="IPR000433">
    <property type="entry name" value="Znf_ZZ"/>
</dbReference>
<reference evidence="9" key="1">
    <citation type="journal article" date="2014" name="Nat. Commun.">
        <title>The rainbow trout genome provides novel insights into evolution after whole-genome duplication in vertebrates.</title>
        <authorList>
            <person name="Berthelot C."/>
            <person name="Brunet F."/>
            <person name="Chalopin D."/>
            <person name="Juanchich A."/>
            <person name="Bernard M."/>
            <person name="Noel B."/>
            <person name="Bento P."/>
            <person name="Da Silva C."/>
            <person name="Labadie K."/>
            <person name="Alberti A."/>
            <person name="Aury J.M."/>
            <person name="Louis A."/>
            <person name="Dehais P."/>
            <person name="Bardou P."/>
            <person name="Montfort J."/>
            <person name="Klopp C."/>
            <person name="Cabau C."/>
            <person name="Gaspin C."/>
            <person name="Thorgaard G.H."/>
            <person name="Boussaha M."/>
            <person name="Quillet E."/>
            <person name="Guyomard R."/>
            <person name="Galiana D."/>
            <person name="Bobe J."/>
            <person name="Volff J.N."/>
            <person name="Genet C."/>
            <person name="Wincker P."/>
            <person name="Jaillon O."/>
            <person name="Roest Crollius H."/>
            <person name="Guiguen Y."/>
        </authorList>
    </citation>
    <scope>NUCLEOTIDE SEQUENCE [LARGE SCALE GENOMIC DNA]</scope>
</reference>
<dbReference type="GO" id="GO:0099536">
    <property type="term" value="P:synaptic signaling"/>
    <property type="evidence" value="ECO:0007669"/>
    <property type="project" value="TreeGrafter"/>
</dbReference>
<evidence type="ECO:0000256" key="5">
    <source>
        <dbReference type="ARBA" id="ARBA00022833"/>
    </source>
</evidence>
<dbReference type="SUPFAM" id="SSF57850">
    <property type="entry name" value="RING/U-box"/>
    <property type="match status" value="1"/>
</dbReference>
<dbReference type="Gene3D" id="1.10.238.10">
    <property type="entry name" value="EF-hand"/>
    <property type="match status" value="1"/>
</dbReference>
<dbReference type="Gene3D" id="3.30.60.90">
    <property type="match status" value="1"/>
</dbReference>
<keyword evidence="4 7" id="KW-0863">Zinc-finger</keyword>
<dbReference type="Proteomes" id="UP000193380">
    <property type="component" value="Unassembled WGS sequence"/>
</dbReference>
<dbReference type="GO" id="GO:0005886">
    <property type="term" value="C:plasma membrane"/>
    <property type="evidence" value="ECO:0007669"/>
    <property type="project" value="UniProtKB-SubCell"/>
</dbReference>
<organism evidence="9 10">
    <name type="scientific">Oncorhynchus mykiss</name>
    <name type="common">Rainbow trout</name>
    <name type="synonym">Salmo gairdneri</name>
    <dbReference type="NCBI Taxonomy" id="8022"/>
    <lineage>
        <taxon>Eukaryota</taxon>
        <taxon>Metazoa</taxon>
        <taxon>Chordata</taxon>
        <taxon>Craniata</taxon>
        <taxon>Vertebrata</taxon>
        <taxon>Euteleostomi</taxon>
        <taxon>Actinopterygii</taxon>
        <taxon>Neopterygii</taxon>
        <taxon>Teleostei</taxon>
        <taxon>Protacanthopterygii</taxon>
        <taxon>Salmoniformes</taxon>
        <taxon>Salmonidae</taxon>
        <taxon>Salmoninae</taxon>
        <taxon>Oncorhynchus</taxon>
    </lineage>
</organism>
<keyword evidence="2" id="KW-1003">Cell membrane</keyword>
<evidence type="ECO:0000256" key="3">
    <source>
        <dbReference type="ARBA" id="ARBA00022723"/>
    </source>
</evidence>
<evidence type="ECO:0000259" key="8">
    <source>
        <dbReference type="PROSITE" id="PS50135"/>
    </source>
</evidence>
<dbReference type="InterPro" id="IPR011992">
    <property type="entry name" value="EF-hand-dom_pair"/>
</dbReference>
<evidence type="ECO:0000256" key="1">
    <source>
        <dbReference type="ARBA" id="ARBA00004202"/>
    </source>
</evidence>
<dbReference type="PROSITE" id="PS50135">
    <property type="entry name" value="ZF_ZZ_2"/>
    <property type="match status" value="1"/>
</dbReference>
<evidence type="ECO:0000256" key="2">
    <source>
        <dbReference type="ARBA" id="ARBA00022475"/>
    </source>
</evidence>
<dbReference type="PANTHER" id="PTHR12268:SF26">
    <property type="entry name" value="UTROPHIN"/>
    <property type="match status" value="1"/>
</dbReference>
<dbReference type="InterPro" id="IPR015154">
    <property type="entry name" value="EF-hand_dom_typ2"/>
</dbReference>
<dbReference type="InterPro" id="IPR043145">
    <property type="entry name" value="Znf_ZZ_sf"/>
</dbReference>
<dbReference type="FunFam" id="3.30.60.90:FF:000001">
    <property type="entry name" value="Dystrophin isoform 2"/>
    <property type="match status" value="1"/>
</dbReference>
<accession>A0A060XYS5</accession>
<protein>
    <recommendedName>
        <fullName evidence="8">ZZ-type domain-containing protein</fullName>
    </recommendedName>
</protein>